<comment type="caution">
    <text evidence="2">The sequence shown here is derived from an EMBL/GenBank/DDBJ whole genome shotgun (WGS) entry which is preliminary data.</text>
</comment>
<keyword evidence="3" id="KW-1185">Reference proteome</keyword>
<organism evidence="2 3">
    <name type="scientific">Streptomyces violaceorubidus</name>
    <dbReference type="NCBI Taxonomy" id="284042"/>
    <lineage>
        <taxon>Bacteria</taxon>
        <taxon>Bacillati</taxon>
        <taxon>Actinomycetota</taxon>
        <taxon>Actinomycetes</taxon>
        <taxon>Kitasatosporales</taxon>
        <taxon>Streptomycetaceae</taxon>
        <taxon>Streptomyces</taxon>
    </lineage>
</organism>
<evidence type="ECO:0000313" key="3">
    <source>
        <dbReference type="Proteomes" id="UP001496720"/>
    </source>
</evidence>
<feature type="region of interest" description="Disordered" evidence="1">
    <location>
        <begin position="1"/>
        <end position="38"/>
    </location>
</feature>
<dbReference type="RefSeq" id="WP_352147334.1">
    <property type="nucleotide sequence ID" value="NZ_JBEOZY010000010.1"/>
</dbReference>
<feature type="compositionally biased region" description="Low complexity" evidence="1">
    <location>
        <begin position="12"/>
        <end position="33"/>
    </location>
</feature>
<dbReference type="EMBL" id="JBEOZY010000010">
    <property type="protein sequence ID" value="MER6165545.1"/>
    <property type="molecule type" value="Genomic_DNA"/>
</dbReference>
<sequence length="64" mass="6847">MALRRHPRRAGGRVTAGAAEWSTGEAPQTTAAAEEPDRPTAVRVWHWTESVVLGGYGPSVSSFL</sequence>
<protein>
    <submittedName>
        <fullName evidence="2">Uncharacterized protein</fullName>
    </submittedName>
</protein>
<evidence type="ECO:0000313" key="2">
    <source>
        <dbReference type="EMBL" id="MER6165545.1"/>
    </source>
</evidence>
<feature type="compositionally biased region" description="Basic residues" evidence="1">
    <location>
        <begin position="1"/>
        <end position="11"/>
    </location>
</feature>
<gene>
    <name evidence="2" type="ORF">ABT188_13380</name>
</gene>
<accession>A0ABV1SV10</accession>
<dbReference type="Proteomes" id="UP001496720">
    <property type="component" value="Unassembled WGS sequence"/>
</dbReference>
<proteinExistence type="predicted"/>
<evidence type="ECO:0000256" key="1">
    <source>
        <dbReference type="SAM" id="MobiDB-lite"/>
    </source>
</evidence>
<name>A0ABV1SV10_9ACTN</name>
<reference evidence="2 3" key="1">
    <citation type="submission" date="2024-06" db="EMBL/GenBank/DDBJ databases">
        <title>The Natural Products Discovery Center: Release of the First 8490 Sequenced Strains for Exploring Actinobacteria Biosynthetic Diversity.</title>
        <authorList>
            <person name="Kalkreuter E."/>
            <person name="Kautsar S.A."/>
            <person name="Yang D."/>
            <person name="Bader C.D."/>
            <person name="Teijaro C.N."/>
            <person name="Fluegel L."/>
            <person name="Davis C.M."/>
            <person name="Simpson J.R."/>
            <person name="Lauterbach L."/>
            <person name="Steele A.D."/>
            <person name="Gui C."/>
            <person name="Meng S."/>
            <person name="Li G."/>
            <person name="Viehrig K."/>
            <person name="Ye F."/>
            <person name="Su P."/>
            <person name="Kiefer A.F."/>
            <person name="Nichols A."/>
            <person name="Cepeda A.J."/>
            <person name="Yan W."/>
            <person name="Fan B."/>
            <person name="Jiang Y."/>
            <person name="Adhikari A."/>
            <person name="Zheng C.-J."/>
            <person name="Schuster L."/>
            <person name="Cowan T.M."/>
            <person name="Smanski M.J."/>
            <person name="Chevrette M.G."/>
            <person name="De Carvalho L.P.S."/>
            <person name="Shen B."/>
        </authorList>
    </citation>
    <scope>NUCLEOTIDE SEQUENCE [LARGE SCALE GENOMIC DNA]</scope>
    <source>
        <strain evidence="2 3">NPDC001615</strain>
    </source>
</reference>